<dbReference type="Gene3D" id="3.40.50.720">
    <property type="entry name" value="NAD(P)-binding Rossmann-like Domain"/>
    <property type="match status" value="1"/>
</dbReference>
<dbReference type="GO" id="GO:0006813">
    <property type="term" value="P:potassium ion transport"/>
    <property type="evidence" value="ECO:0007669"/>
    <property type="project" value="InterPro"/>
</dbReference>
<dbReference type="AlphaFoldDB" id="A0AAI8ANJ5"/>
<sequence>MKKENICVIGAGRLGRATITQLHKLNKSVLVIDKDVKNLNSIKDYASHIIEADAADINALEAIGFENIDTVIVALADNIEIIAALLELEVKNIIARAVNKRHARVLKQIGVNWIVSPEEEAGIRLALFSTNNNFFKYSETLQELPGGFVIGSTTITSPKYIGKTIKNSKFSNLQVSVVIIKRETTTILPFGEFVFNKDDLVTFIGQIDNVIKVFELVNQHKIVEN</sequence>
<dbReference type="InterPro" id="IPR036291">
    <property type="entry name" value="NAD(P)-bd_dom_sf"/>
</dbReference>
<dbReference type="PROSITE" id="PS51202">
    <property type="entry name" value="RCK_C"/>
    <property type="match status" value="1"/>
</dbReference>
<dbReference type="KEGG" id="mhs:MOS_751"/>
<dbReference type="GO" id="GO:0008324">
    <property type="term" value="F:monoatomic cation transmembrane transporter activity"/>
    <property type="evidence" value="ECO:0007669"/>
    <property type="project" value="InterPro"/>
</dbReference>
<dbReference type="SUPFAM" id="SSF116726">
    <property type="entry name" value="TrkA C-terminal domain-like"/>
    <property type="match status" value="1"/>
</dbReference>
<dbReference type="Pfam" id="PF02080">
    <property type="entry name" value="TrkA_C"/>
    <property type="match status" value="1"/>
</dbReference>
<dbReference type="Proteomes" id="UP000009399">
    <property type="component" value="Chromosome"/>
</dbReference>
<dbReference type="InterPro" id="IPR036721">
    <property type="entry name" value="RCK_C_sf"/>
</dbReference>
<dbReference type="GeneID" id="93248833"/>
<dbReference type="EMBL" id="CP003914">
    <property type="protein sequence ID" value="AFX74652.1"/>
    <property type="molecule type" value="Genomic_DNA"/>
</dbReference>
<dbReference type="PANTHER" id="PTHR43833">
    <property type="entry name" value="POTASSIUM CHANNEL PROTEIN 2-RELATED-RELATED"/>
    <property type="match status" value="1"/>
</dbReference>
<protein>
    <submittedName>
        <fullName evidence="2">Potassium uptake protein, integral membrane component, KtrA</fullName>
    </submittedName>
</protein>
<feature type="domain" description="RCK C-terminal" evidence="1">
    <location>
        <begin position="136"/>
        <end position="219"/>
    </location>
</feature>
<dbReference type="Gene3D" id="3.30.70.1450">
    <property type="entry name" value="Regulator of K+ conductance, C-terminal domain"/>
    <property type="match status" value="1"/>
</dbReference>
<accession>A0AAI8ANJ5</accession>
<proteinExistence type="predicted"/>
<name>A0AAI8ANJ5_MESHY</name>
<dbReference type="RefSeq" id="WP_013302462.1">
    <property type="nucleotide sequence ID" value="NC_019552.1"/>
</dbReference>
<dbReference type="InterPro" id="IPR050721">
    <property type="entry name" value="Trk_Ktr_HKT_K-transport"/>
</dbReference>
<dbReference type="InterPro" id="IPR003148">
    <property type="entry name" value="RCK_N"/>
</dbReference>
<dbReference type="InterPro" id="IPR006037">
    <property type="entry name" value="RCK_C"/>
</dbReference>
<reference evidence="2 3" key="1">
    <citation type="journal article" date="2013" name="Genome Announc.">
        <title>Complete Genome Sequence of Mycoplasma hyorhinis Strain SK76.</title>
        <authorList>
            <person name="Goodison S."/>
            <person name="Urquidi V."/>
            <person name="Kumar D."/>
            <person name="Reyes L."/>
            <person name="Rosser C.J."/>
        </authorList>
    </citation>
    <scope>NUCLEOTIDE SEQUENCE [LARGE SCALE GENOMIC DNA]</scope>
    <source>
        <strain evidence="2 3">SK76</strain>
    </source>
</reference>
<dbReference type="Pfam" id="PF02254">
    <property type="entry name" value="TrkA_N"/>
    <property type="match status" value="1"/>
</dbReference>
<dbReference type="SUPFAM" id="SSF51735">
    <property type="entry name" value="NAD(P)-binding Rossmann-fold domains"/>
    <property type="match status" value="1"/>
</dbReference>
<organism evidence="2 3">
    <name type="scientific">Mesomycoplasma hyorhinis SK76</name>
    <dbReference type="NCBI Taxonomy" id="1118964"/>
    <lineage>
        <taxon>Bacteria</taxon>
        <taxon>Bacillati</taxon>
        <taxon>Mycoplasmatota</taxon>
        <taxon>Mycoplasmoidales</taxon>
        <taxon>Metamycoplasmataceae</taxon>
        <taxon>Mesomycoplasma</taxon>
    </lineage>
</organism>
<gene>
    <name evidence="2" type="ORF">MOS_751</name>
</gene>
<evidence type="ECO:0000313" key="2">
    <source>
        <dbReference type="EMBL" id="AFX74652.1"/>
    </source>
</evidence>
<evidence type="ECO:0000259" key="1">
    <source>
        <dbReference type="PROSITE" id="PS51202"/>
    </source>
</evidence>
<evidence type="ECO:0000313" key="3">
    <source>
        <dbReference type="Proteomes" id="UP000009399"/>
    </source>
</evidence>
<dbReference type="PANTHER" id="PTHR43833:SF7">
    <property type="entry name" value="KTR SYSTEM POTASSIUM UPTAKE PROTEIN C"/>
    <property type="match status" value="1"/>
</dbReference>